<dbReference type="CDD" id="cd10436">
    <property type="entry name" value="GIY-YIG_EndoII_Hpy188I_like"/>
    <property type="match status" value="1"/>
</dbReference>
<name>A0ABR6XPV3_9BURK</name>
<dbReference type="EMBL" id="JACOFU010000003">
    <property type="protein sequence ID" value="MBC3831471.1"/>
    <property type="molecule type" value="Genomic_DNA"/>
</dbReference>
<dbReference type="InterPro" id="IPR044556">
    <property type="entry name" value="EndoII-like_GIY-YIG"/>
</dbReference>
<keyword evidence="2" id="KW-1185">Reference proteome</keyword>
<evidence type="ECO:0000313" key="2">
    <source>
        <dbReference type="Proteomes" id="UP000643610"/>
    </source>
</evidence>
<gene>
    <name evidence="1" type="ORF">H8K33_08115</name>
</gene>
<protein>
    <submittedName>
        <fullName evidence="1">GIY-YIG nuclease family protein</fullName>
    </submittedName>
</protein>
<dbReference type="Gene3D" id="3.40.1440.40">
    <property type="match status" value="1"/>
</dbReference>
<dbReference type="Proteomes" id="UP000643610">
    <property type="component" value="Unassembled WGS sequence"/>
</dbReference>
<proteinExistence type="predicted"/>
<evidence type="ECO:0000313" key="1">
    <source>
        <dbReference type="EMBL" id="MBC3831471.1"/>
    </source>
</evidence>
<accession>A0ABR6XPV3</accession>
<sequence length="287" mass="32667">MKRLLAIGFEQVGSWQLHDHKLTLELTRMNAQRNVLYAFIQDTLVLYVGKTTASLESRMGGYLKPYSTQRTNVRNNQALLELLRRNKNIEIYAWADSGNHRIGEFHLNYAAGLEDSIIKTVMPPWNGTRSPIQAEIGIPELTLQQSESMISVKSMDAAIALTSLRPIASHEDEAASTIELQALEDAGIMKVSPMFQVTLGKTYYQNGFFNVPMKFSDFFPEHGTEISIYCGDSRALIRALVDRKTNQVNHTPRIYGRSALKNWFEHYKRLEEIVTVRIVSKNEIELT</sequence>
<dbReference type="RefSeq" id="WP_186890528.1">
    <property type="nucleotide sequence ID" value="NZ_JACOFU010000003.1"/>
</dbReference>
<organism evidence="1 2">
    <name type="scientific">Undibacterium amnicola</name>
    <dbReference type="NCBI Taxonomy" id="1834038"/>
    <lineage>
        <taxon>Bacteria</taxon>
        <taxon>Pseudomonadati</taxon>
        <taxon>Pseudomonadota</taxon>
        <taxon>Betaproteobacteria</taxon>
        <taxon>Burkholderiales</taxon>
        <taxon>Oxalobacteraceae</taxon>
        <taxon>Undibacterium</taxon>
    </lineage>
</organism>
<reference evidence="1 2" key="1">
    <citation type="submission" date="2020-08" db="EMBL/GenBank/DDBJ databases">
        <title>Novel species isolated from subtropical streams in China.</title>
        <authorList>
            <person name="Lu H."/>
        </authorList>
    </citation>
    <scope>NUCLEOTIDE SEQUENCE [LARGE SCALE GENOMIC DNA]</scope>
    <source>
        <strain evidence="1 2">KCTC 52442</strain>
    </source>
</reference>
<comment type="caution">
    <text evidence="1">The sequence shown here is derived from an EMBL/GenBank/DDBJ whole genome shotgun (WGS) entry which is preliminary data.</text>
</comment>
<dbReference type="InterPro" id="IPR053748">
    <property type="entry name" value="Host_DNA_Degrad_Endo"/>
</dbReference>